<proteinExistence type="predicted"/>
<evidence type="ECO:0000259" key="4">
    <source>
        <dbReference type="Pfam" id="PF07635"/>
    </source>
</evidence>
<dbReference type="InterPro" id="IPR013320">
    <property type="entry name" value="ConA-like_dom_sf"/>
</dbReference>
<feature type="domain" description="Cytochrome C Planctomycete-type" evidence="4">
    <location>
        <begin position="57"/>
        <end position="118"/>
    </location>
</feature>
<dbReference type="PANTHER" id="PTHR35889:SF3">
    <property type="entry name" value="F-BOX DOMAIN-CONTAINING PROTEIN"/>
    <property type="match status" value="1"/>
</dbReference>
<accession>A0ABW4ZD88</accession>
<evidence type="ECO:0000259" key="3">
    <source>
        <dbReference type="Pfam" id="PF07587"/>
    </source>
</evidence>
<dbReference type="Gene3D" id="2.60.120.200">
    <property type="match status" value="1"/>
</dbReference>
<dbReference type="Pfam" id="PF07583">
    <property type="entry name" value="PSCyt2"/>
    <property type="match status" value="1"/>
</dbReference>
<dbReference type="Proteomes" id="UP001597389">
    <property type="component" value="Unassembled WGS sequence"/>
</dbReference>
<feature type="coiled-coil region" evidence="1">
    <location>
        <begin position="394"/>
        <end position="421"/>
    </location>
</feature>
<evidence type="ECO:0000256" key="1">
    <source>
        <dbReference type="SAM" id="Coils"/>
    </source>
</evidence>
<dbReference type="Pfam" id="PF07635">
    <property type="entry name" value="PSCyt1"/>
    <property type="match status" value="1"/>
</dbReference>
<dbReference type="SUPFAM" id="SSF49899">
    <property type="entry name" value="Concanavalin A-like lectins/glucanases"/>
    <property type="match status" value="1"/>
</dbReference>
<keyword evidence="1" id="KW-0175">Coiled coil</keyword>
<dbReference type="Pfam" id="PF13385">
    <property type="entry name" value="Laminin_G_3"/>
    <property type="match status" value="1"/>
</dbReference>
<feature type="coiled-coil region" evidence="1">
    <location>
        <begin position="1003"/>
        <end position="1037"/>
    </location>
</feature>
<protein>
    <submittedName>
        <fullName evidence="5">DUF1553 domain-containing protein</fullName>
    </submittedName>
</protein>
<evidence type="ECO:0000259" key="2">
    <source>
        <dbReference type="Pfam" id="PF07583"/>
    </source>
</evidence>
<name>A0ABW4ZD88_9BACT</name>
<organism evidence="5 6">
    <name type="scientific">Rubritalea tangerina</name>
    <dbReference type="NCBI Taxonomy" id="430798"/>
    <lineage>
        <taxon>Bacteria</taxon>
        <taxon>Pseudomonadati</taxon>
        <taxon>Verrucomicrobiota</taxon>
        <taxon>Verrucomicrobiia</taxon>
        <taxon>Verrucomicrobiales</taxon>
        <taxon>Rubritaleaceae</taxon>
        <taxon>Rubritalea</taxon>
    </lineage>
</organism>
<dbReference type="EMBL" id="JBHUJB010000046">
    <property type="protein sequence ID" value="MFD2159547.1"/>
    <property type="molecule type" value="Genomic_DNA"/>
</dbReference>
<gene>
    <name evidence="5" type="ORF">ACFSW8_11600</name>
</gene>
<comment type="caution">
    <text evidence="5">The sequence shown here is derived from an EMBL/GenBank/DDBJ whole genome shotgun (WGS) entry which is preliminary data.</text>
</comment>
<reference evidence="6" key="1">
    <citation type="journal article" date="2019" name="Int. J. Syst. Evol. Microbiol.">
        <title>The Global Catalogue of Microorganisms (GCM) 10K type strain sequencing project: providing services to taxonomists for standard genome sequencing and annotation.</title>
        <authorList>
            <consortium name="The Broad Institute Genomics Platform"/>
            <consortium name="The Broad Institute Genome Sequencing Center for Infectious Disease"/>
            <person name="Wu L."/>
            <person name="Ma J."/>
        </authorList>
    </citation>
    <scope>NUCLEOTIDE SEQUENCE [LARGE SCALE GENOMIC DNA]</scope>
    <source>
        <strain evidence="6">CCUG 57942</strain>
    </source>
</reference>
<dbReference type="RefSeq" id="WP_377086324.1">
    <property type="nucleotide sequence ID" value="NZ_JBHSJL010000014.1"/>
</dbReference>
<keyword evidence="6" id="KW-1185">Reference proteome</keyword>
<evidence type="ECO:0000313" key="6">
    <source>
        <dbReference type="Proteomes" id="UP001597389"/>
    </source>
</evidence>
<sequence length="1071" mass="118886">MRDHGKLEWAAKGALVLVCVLGNACQSPEKEEVVEAEVQERKIEYNFHIRPILSDKCFFCHGPDEKNNKAGLRLDTADAAYAALKEGGGHAIVPGDSAQSVVWQRIISDDPDLVMPPPSSKIDLTEGEKELIQMWIDQGAEFQEHWAFAALPEKVAVPDEDGAAWAKGEIDRFIAAKHKEQGLIANGEAEPSAWLRRVSFDLTGLPPSPEMVANFEGKDEAEYAQVVDRLLASESYGEHMAVAWLDAARYADSYGFQSDQLNGQWPYRDWVVRAFNQNLGYDKFLSYNLAGDLLDNPSREQVQATAFNRLHRLTNEGGSIREEFLVENAADRLHTFGTAVLGLTMECARCHDHKYDPISAKDYYSLYAFFNSIPENGLYDHPAKVPSPSILLPSEQEELALSKAKEKVVRSERELVRAKEEAEVGFQQWLKSAKYQEGWDGIVAYYDFEGEAGKIENRVGGADTKAGVAKGLGFVDGPSGRALSCDGDNGAVFSDSLHMDRYTPFSIGLKVRDGEQAAQRAVVLQKTFGTDVGYNGVDIVMEGGHLEFRIYRVWPGNGIGVRTKQALAKGEWKHVVVSYDGSSSADGIELVIDGEAVDVEAIGSGKLLKSASIKTYGSGHLTLGQRFRDYGFKGGAIDDLRIFERQLSTIESKALSLGVGVAELVNEEISEVELRGYYMSHYAQKVKEARKVLEGAWRDYVGVEDRVMEISVMKELAEPRPAHILERGEYSAERTEENRVERDVFESILPAFPEGGSRDRLGLSQWLMDPGHPLTSRVFVNRVWQNFFGVGLVSTPDNFGLQGALPSHPELLDWLSRDFIESGWDIKRLQKRIALSSTYRQSSAAGGGQLEKDPENRWLARGPAHRLGAEQVRDLALAASGLLNRAMGGPPVSPYQPGKDLWRESNGMSPAYRQSTGKALYRRSLYSVWKRTAPLPNMTAFDATSREVCHVKRASTNTPMQALVLLNDVQFIESARVLATRALESGEEQGGRLQYMFVRLAGREADERELELLEELYNQQLDHYKKAEEEAQKLVQHGESGVPEGVDVVELAAMTVVGQAILNLDASIWKR</sequence>
<evidence type="ECO:0000313" key="5">
    <source>
        <dbReference type="EMBL" id="MFD2159547.1"/>
    </source>
</evidence>
<dbReference type="Pfam" id="PF07587">
    <property type="entry name" value="PSD1"/>
    <property type="match status" value="1"/>
</dbReference>
<dbReference type="InterPro" id="IPR011444">
    <property type="entry name" value="DUF1549"/>
</dbReference>
<dbReference type="PANTHER" id="PTHR35889">
    <property type="entry name" value="CYCLOINULO-OLIGOSACCHARIDE FRUCTANOTRANSFERASE-RELATED"/>
    <property type="match status" value="1"/>
</dbReference>
<feature type="domain" description="DUF1549" evidence="2">
    <location>
        <begin position="169"/>
        <end position="373"/>
    </location>
</feature>
<feature type="domain" description="DUF1553" evidence="3">
    <location>
        <begin position="759"/>
        <end position="1016"/>
    </location>
</feature>
<dbReference type="InterPro" id="IPR022655">
    <property type="entry name" value="DUF1553"/>
</dbReference>
<dbReference type="InterPro" id="IPR011429">
    <property type="entry name" value="Cyt_c_Planctomycete-type"/>
</dbReference>